<dbReference type="GO" id="GO:0003677">
    <property type="term" value="F:DNA binding"/>
    <property type="evidence" value="ECO:0007669"/>
    <property type="project" value="InterPro"/>
</dbReference>
<gene>
    <name evidence="1" type="ORF">SYMBAF_05835</name>
</gene>
<dbReference type="GO" id="GO:0004803">
    <property type="term" value="F:transposase activity"/>
    <property type="evidence" value="ECO:0007669"/>
    <property type="project" value="InterPro"/>
</dbReference>
<dbReference type="EMBL" id="CP050855">
    <property type="protein sequence ID" value="QLH64292.1"/>
    <property type="molecule type" value="Genomic_DNA"/>
</dbReference>
<evidence type="ECO:0000313" key="2">
    <source>
        <dbReference type="Proteomes" id="UP000042738"/>
    </source>
</evidence>
<organism evidence="1 2">
    <name type="scientific">Serratia symbiotica</name>
    <dbReference type="NCBI Taxonomy" id="138074"/>
    <lineage>
        <taxon>Bacteria</taxon>
        <taxon>Pseudomonadati</taxon>
        <taxon>Pseudomonadota</taxon>
        <taxon>Gammaproteobacteria</taxon>
        <taxon>Enterobacterales</taxon>
        <taxon>Yersiniaceae</taxon>
        <taxon>Serratia</taxon>
    </lineage>
</organism>
<sequence length="78" mass="8593">MPSPVAYADIALICALDEQWSFVRSKARQHRIWYGDNTKLAAFWLIPVQLIGGITGMVIFQGNPHPAISAPSVAPLFK</sequence>
<dbReference type="GO" id="GO:0006313">
    <property type="term" value="P:DNA transposition"/>
    <property type="evidence" value="ECO:0007669"/>
    <property type="project" value="InterPro"/>
</dbReference>
<dbReference type="AlphaFoldDB" id="A0A7D5SH51"/>
<dbReference type="InterPro" id="IPR005063">
    <property type="entry name" value="Transposase_27"/>
</dbReference>
<dbReference type="Proteomes" id="UP000042738">
    <property type="component" value="Chromosome"/>
</dbReference>
<name>A0A7D5SH51_9GAMM</name>
<proteinExistence type="predicted"/>
<accession>A0A7D5SH51</accession>
<reference evidence="1 2" key="1">
    <citation type="journal article" date="2014" name="Genome Announc.">
        <title>Whole-Genome Sequence of Serratia symbiotica Strain CWBI-2.3T, a Free-Living Symbiont of the Black Bean Aphid Aphis fabae.</title>
        <authorList>
            <person name="Foray V."/>
            <person name="Grigorescu A.S."/>
            <person name="Sabri A."/>
            <person name="Haubruge E."/>
            <person name="Lognay G."/>
            <person name="Francis F."/>
            <person name="Fauconnier M.L."/>
            <person name="Hance T."/>
            <person name="Thonart P."/>
        </authorList>
    </citation>
    <scope>NUCLEOTIDE SEQUENCE [LARGE SCALE GENOMIC DNA]</scope>
    <source>
        <strain evidence="1">CWBI-2.3</strain>
    </source>
</reference>
<evidence type="ECO:0000313" key="1">
    <source>
        <dbReference type="EMBL" id="QLH64292.1"/>
    </source>
</evidence>
<protein>
    <submittedName>
        <fullName evidence="1">Uncharacterized protein</fullName>
    </submittedName>
</protein>
<dbReference type="Pfam" id="PF03400">
    <property type="entry name" value="DDE_Tnp_IS1"/>
    <property type="match status" value="1"/>
</dbReference>